<keyword evidence="2" id="KW-0326">Glycosidase</keyword>
<dbReference type="InterPro" id="IPR010050">
    <property type="entry name" value="MTA_SAH_nuc_hyp"/>
</dbReference>
<protein>
    <submittedName>
        <fullName evidence="2">5'-methylthioadenosine/S-adenosylhomocysteine nucleosidase</fullName>
        <ecNumber evidence="2">3.2.2.16</ecNumber>
        <ecNumber evidence="2">3.2.2.9</ecNumber>
    </submittedName>
</protein>
<dbReference type="EMBL" id="CP114029">
    <property type="protein sequence ID" value="WAP67081.1"/>
    <property type="molecule type" value="Genomic_DNA"/>
</dbReference>
<dbReference type="Proteomes" id="UP001164020">
    <property type="component" value="Chromosome"/>
</dbReference>
<dbReference type="RefSeq" id="WP_268879530.1">
    <property type="nucleotide sequence ID" value="NZ_CP114029.1"/>
</dbReference>
<dbReference type="InterPro" id="IPR000845">
    <property type="entry name" value="Nucleoside_phosphorylase_d"/>
</dbReference>
<dbReference type="InterPro" id="IPR035994">
    <property type="entry name" value="Nucleoside_phosphorylase_sf"/>
</dbReference>
<evidence type="ECO:0000313" key="2">
    <source>
        <dbReference type="EMBL" id="WAP67081.1"/>
    </source>
</evidence>
<evidence type="ECO:0000259" key="1">
    <source>
        <dbReference type="Pfam" id="PF01048"/>
    </source>
</evidence>
<proteinExistence type="predicted"/>
<dbReference type="NCBIfam" id="TIGR01705">
    <property type="entry name" value="MTA_SAH-nuc-hyp"/>
    <property type="match status" value="1"/>
</dbReference>
<evidence type="ECO:0000313" key="3">
    <source>
        <dbReference type="Proteomes" id="UP001164020"/>
    </source>
</evidence>
<dbReference type="SUPFAM" id="SSF53167">
    <property type="entry name" value="Purine and uridine phosphorylases"/>
    <property type="match status" value="1"/>
</dbReference>
<feature type="domain" description="Nucleoside phosphorylase" evidence="1">
    <location>
        <begin position="146"/>
        <end position="193"/>
    </location>
</feature>
<sequence>MNDLDQTAPGHAVEAIGGRRVLFVMAAHAEYRDKLKARIRPVMTGVGPIEAALNTGIALHALHLSGLVPDLVVSLGSAGSRTLEQGEVYQVASVSWRDIDASLLGFTKGVTPFLDHPVDTPLPTPIDGVPPARLSTGSDIVSGVRYDAIDADMVDMETFAVLRACQRFAVPLIGLRGISDGAADLHHYDDWATLLHVIDERLADAVDRLEAALVAGVPVD</sequence>
<gene>
    <name evidence="2" type="ORF">OH818_15830</name>
</gene>
<dbReference type="EC" id="3.2.2.9" evidence="2"/>
<reference evidence="2" key="1">
    <citation type="submission" date="2022-12" db="EMBL/GenBank/DDBJ databases">
        <title>Jiella pelagia sp. nov., isolated from phosphonate enriched culture of Northwest Pacific surface seawater.</title>
        <authorList>
            <person name="Shin D.Y."/>
            <person name="Hwang C.Y."/>
        </authorList>
    </citation>
    <scope>NUCLEOTIDE SEQUENCE</scope>
    <source>
        <strain evidence="2">HL-NP1</strain>
    </source>
</reference>
<keyword evidence="2" id="KW-0378">Hydrolase</keyword>
<dbReference type="GO" id="GO:0008930">
    <property type="term" value="F:methylthioadenosine nucleosidase activity"/>
    <property type="evidence" value="ECO:0007669"/>
    <property type="project" value="UniProtKB-EC"/>
</dbReference>
<dbReference type="GO" id="GO:0008782">
    <property type="term" value="F:adenosylhomocysteine nucleosidase activity"/>
    <property type="evidence" value="ECO:0007669"/>
    <property type="project" value="UniProtKB-EC"/>
</dbReference>
<dbReference type="Gene3D" id="3.40.50.1580">
    <property type="entry name" value="Nucleoside phosphorylase domain"/>
    <property type="match status" value="1"/>
</dbReference>
<name>A0ABY7BTQ0_9HYPH</name>
<dbReference type="EC" id="3.2.2.16" evidence="2"/>
<organism evidence="2 3">
    <name type="scientific">Jiella pelagia</name>
    <dbReference type="NCBI Taxonomy" id="2986949"/>
    <lineage>
        <taxon>Bacteria</taxon>
        <taxon>Pseudomonadati</taxon>
        <taxon>Pseudomonadota</taxon>
        <taxon>Alphaproteobacteria</taxon>
        <taxon>Hyphomicrobiales</taxon>
        <taxon>Aurantimonadaceae</taxon>
        <taxon>Jiella</taxon>
    </lineage>
</organism>
<accession>A0ABY7BTQ0</accession>
<dbReference type="Pfam" id="PF01048">
    <property type="entry name" value="PNP_UDP_1"/>
    <property type="match status" value="1"/>
</dbReference>
<keyword evidence="3" id="KW-1185">Reference proteome</keyword>